<keyword evidence="3" id="KW-1185">Reference proteome</keyword>
<dbReference type="AlphaFoldDB" id="A0AAW1D2B6"/>
<dbReference type="InterPro" id="IPR036047">
    <property type="entry name" value="F-box-like_dom_sf"/>
</dbReference>
<gene>
    <name evidence="2" type="ORF">O3M35_010946</name>
</gene>
<dbReference type="SUPFAM" id="SSF81383">
    <property type="entry name" value="F-box domain"/>
    <property type="match status" value="1"/>
</dbReference>
<comment type="caution">
    <text evidence="2">The sequence shown here is derived from an EMBL/GenBank/DDBJ whole genome shotgun (WGS) entry which is preliminary data.</text>
</comment>
<protein>
    <recommendedName>
        <fullName evidence="1">F-box domain-containing protein</fullName>
    </recommendedName>
</protein>
<reference evidence="2 3" key="1">
    <citation type="submission" date="2022-12" db="EMBL/GenBank/DDBJ databases">
        <title>Chromosome-level genome assembly of true bugs.</title>
        <authorList>
            <person name="Ma L."/>
            <person name="Li H."/>
        </authorList>
    </citation>
    <scope>NUCLEOTIDE SEQUENCE [LARGE SCALE GENOMIC DNA]</scope>
    <source>
        <strain evidence="2">Lab_2022b</strain>
    </source>
</reference>
<proteinExistence type="predicted"/>
<dbReference type="Gene3D" id="1.20.1280.50">
    <property type="match status" value="1"/>
</dbReference>
<dbReference type="SUPFAM" id="SSF82171">
    <property type="entry name" value="DPP6 N-terminal domain-like"/>
    <property type="match status" value="1"/>
</dbReference>
<evidence type="ECO:0000259" key="1">
    <source>
        <dbReference type="Pfam" id="PF12937"/>
    </source>
</evidence>
<evidence type="ECO:0000313" key="3">
    <source>
        <dbReference type="Proteomes" id="UP001461498"/>
    </source>
</evidence>
<dbReference type="EMBL" id="JAPXFL010000007">
    <property type="protein sequence ID" value="KAK9504662.1"/>
    <property type="molecule type" value="Genomic_DNA"/>
</dbReference>
<accession>A0AAW1D2B6</accession>
<feature type="domain" description="F-box" evidence="1">
    <location>
        <begin position="13"/>
        <end position="51"/>
    </location>
</feature>
<sequence>MDNTDISKKNGIVLENILPYVDDATTVMRLSAVCKRWYELLNTDTVLWNRLLNLEQIEDPQDWNRADDNDEWTLGTPCTPKNILINYRKTYYYIKHNIYKKYEFQCDEGIFEYDGNTVLFTKHNELFIYKIINNNLELFQKIKLNFLRENITSVLINSEFIIICFHLGKIIAYKLNGNQYIGCNVSSFGEFNVYDCTYMKLLKTNVLIGGFGDYWRNSVTTIAWNIPDDRVIFNESNNQFIKYEKGIIYIIDRSENKLVLYNEKFEIICKIDISFERDCSPDDGYRFDIHDVSANNVAIAVVYKLENGYYGVSVYEKSSGQNLVANILGWYSDCGRFAILGGNNDLIFTCSYTDIETDVVVYKTPLTYLWSSGQDMDDSDLYVFKRFHYVFNKLFIAYEGIETKESKIEFRDVHNGNISFKPNLFKHFHGFHNDMLVFNLDGKKIVLLYR</sequence>
<dbReference type="Proteomes" id="UP001461498">
    <property type="component" value="Unassembled WGS sequence"/>
</dbReference>
<dbReference type="InterPro" id="IPR001810">
    <property type="entry name" value="F-box_dom"/>
</dbReference>
<dbReference type="Pfam" id="PF12937">
    <property type="entry name" value="F-box-like"/>
    <property type="match status" value="1"/>
</dbReference>
<name>A0AAW1D2B6_9HEMI</name>
<evidence type="ECO:0000313" key="2">
    <source>
        <dbReference type="EMBL" id="KAK9504662.1"/>
    </source>
</evidence>
<organism evidence="2 3">
    <name type="scientific">Rhynocoris fuscipes</name>
    <dbReference type="NCBI Taxonomy" id="488301"/>
    <lineage>
        <taxon>Eukaryota</taxon>
        <taxon>Metazoa</taxon>
        <taxon>Ecdysozoa</taxon>
        <taxon>Arthropoda</taxon>
        <taxon>Hexapoda</taxon>
        <taxon>Insecta</taxon>
        <taxon>Pterygota</taxon>
        <taxon>Neoptera</taxon>
        <taxon>Paraneoptera</taxon>
        <taxon>Hemiptera</taxon>
        <taxon>Heteroptera</taxon>
        <taxon>Panheteroptera</taxon>
        <taxon>Cimicomorpha</taxon>
        <taxon>Reduviidae</taxon>
        <taxon>Harpactorinae</taxon>
        <taxon>Harpactorini</taxon>
        <taxon>Rhynocoris</taxon>
    </lineage>
</organism>
<dbReference type="CDD" id="cd09917">
    <property type="entry name" value="F-box_SF"/>
    <property type="match status" value="1"/>
</dbReference>